<protein>
    <recommendedName>
        <fullName evidence="4">Carboxypeptidase regulatory-like domain-containing protein</fullName>
    </recommendedName>
</protein>
<dbReference type="Proteomes" id="UP000034883">
    <property type="component" value="Chromosome"/>
</dbReference>
<dbReference type="AlphaFoldDB" id="A0A0F6YF67"/>
<organism evidence="2 3">
    <name type="scientific">Sandaracinus amylolyticus</name>
    <dbReference type="NCBI Taxonomy" id="927083"/>
    <lineage>
        <taxon>Bacteria</taxon>
        <taxon>Pseudomonadati</taxon>
        <taxon>Myxococcota</taxon>
        <taxon>Polyangia</taxon>
        <taxon>Polyangiales</taxon>
        <taxon>Sandaracinaceae</taxon>
        <taxon>Sandaracinus</taxon>
    </lineage>
</organism>
<evidence type="ECO:0000313" key="2">
    <source>
        <dbReference type="EMBL" id="AKF03288.1"/>
    </source>
</evidence>
<name>A0A0F6YF67_9BACT</name>
<dbReference type="KEGG" id="samy:DB32_000437"/>
<gene>
    <name evidence="2" type="ORF">DB32_000437</name>
</gene>
<accession>A0A0F6YF67</accession>
<feature type="chain" id="PRO_5002512361" description="Carboxypeptidase regulatory-like domain-containing protein" evidence="1">
    <location>
        <begin position="36"/>
        <end position="116"/>
    </location>
</feature>
<evidence type="ECO:0000256" key="1">
    <source>
        <dbReference type="SAM" id="SignalP"/>
    </source>
</evidence>
<dbReference type="STRING" id="927083.DB32_000437"/>
<dbReference type="EMBL" id="CP011125">
    <property type="protein sequence ID" value="AKF03288.1"/>
    <property type="molecule type" value="Genomic_DNA"/>
</dbReference>
<keyword evidence="3" id="KW-1185">Reference proteome</keyword>
<proteinExistence type="predicted"/>
<evidence type="ECO:0000313" key="3">
    <source>
        <dbReference type="Proteomes" id="UP000034883"/>
    </source>
</evidence>
<sequence length="116" mass="12221">MVRAGRARYPSMMRARLFALLASMTILGVSTTALAEPVVVVHVRRPGNEVADAEVVLRDADGVIGSCRTTAGTCEIHGVRPGRATVSARDDQGNETPGRPVMIPPDGKVSLFVAVP</sequence>
<evidence type="ECO:0008006" key="4">
    <source>
        <dbReference type="Google" id="ProtNLM"/>
    </source>
</evidence>
<reference evidence="2 3" key="1">
    <citation type="submission" date="2015-03" db="EMBL/GenBank/DDBJ databases">
        <title>Genome assembly of Sandaracinus amylolyticus DSM 53668.</title>
        <authorList>
            <person name="Sharma G."/>
            <person name="Subramanian S."/>
        </authorList>
    </citation>
    <scope>NUCLEOTIDE SEQUENCE [LARGE SCALE GENOMIC DNA]</scope>
    <source>
        <strain evidence="2 3">DSM 53668</strain>
    </source>
</reference>
<keyword evidence="1" id="KW-0732">Signal</keyword>
<feature type="signal peptide" evidence="1">
    <location>
        <begin position="1"/>
        <end position="35"/>
    </location>
</feature>